<dbReference type="PANTHER" id="PTHR33121:SF79">
    <property type="entry name" value="CYCLIC DI-GMP PHOSPHODIESTERASE PDED-RELATED"/>
    <property type="match status" value="1"/>
</dbReference>
<reference evidence="4 5" key="1">
    <citation type="submission" date="2023-05" db="EMBL/GenBank/DDBJ databases">
        <title>Pseudoalteromonas ardens sp. nov., Pseudoalteromonas obscura sp. nov., and Pseudoalteromonas umbrosa sp. nov., isolated from the coral Montipora capitata.</title>
        <authorList>
            <person name="Thomas E.M."/>
            <person name="Smith E.M."/>
            <person name="Papke E."/>
            <person name="Shlafstein M.D."/>
            <person name="Oline D.K."/>
            <person name="Videau P."/>
            <person name="Saw J.H."/>
            <person name="Strangman W.K."/>
            <person name="Ushijima B."/>
        </authorList>
    </citation>
    <scope>NUCLEOTIDE SEQUENCE [LARGE SCALE GENOMIC DNA]</scope>
    <source>
        <strain evidence="4 5">P94</strain>
    </source>
</reference>
<dbReference type="SUPFAM" id="SSF52172">
    <property type="entry name" value="CheY-like"/>
    <property type="match status" value="1"/>
</dbReference>
<dbReference type="PANTHER" id="PTHR33121">
    <property type="entry name" value="CYCLIC DI-GMP PHOSPHODIESTERASE PDEF"/>
    <property type="match status" value="1"/>
</dbReference>
<dbReference type="SMART" id="SM00448">
    <property type="entry name" value="REC"/>
    <property type="match status" value="1"/>
</dbReference>
<dbReference type="SMART" id="SM00052">
    <property type="entry name" value="EAL"/>
    <property type="match status" value="1"/>
</dbReference>
<dbReference type="EC" id="3.1.4.52" evidence="4"/>
<evidence type="ECO:0000259" key="2">
    <source>
        <dbReference type="PROSITE" id="PS50110"/>
    </source>
</evidence>
<evidence type="ECO:0000256" key="1">
    <source>
        <dbReference type="PROSITE-ProRule" id="PRU00169"/>
    </source>
</evidence>
<dbReference type="GO" id="GO:0071111">
    <property type="term" value="F:cyclic-guanylate-specific phosphodiesterase activity"/>
    <property type="evidence" value="ECO:0007669"/>
    <property type="project" value="UniProtKB-EC"/>
</dbReference>
<comment type="caution">
    <text evidence="4">The sequence shown here is derived from an EMBL/GenBank/DDBJ whole genome shotgun (WGS) entry which is preliminary data.</text>
</comment>
<name>A0ABT7EG87_9GAMM</name>
<dbReference type="InterPro" id="IPR001633">
    <property type="entry name" value="EAL_dom"/>
</dbReference>
<gene>
    <name evidence="4" type="ORF">QNM18_00875</name>
</gene>
<sequence>MTLKNQLKTLSVLVIDDDDFIHDMLKHEFGQLGVHNVKTESTGKHAVERIQNGESFDLIIIDLIMPDMDGVEVLRHLSEYHFKGAVLLLSAQDQRILDTTATLAGAQHIKVLGAIPKPITIDVLTQKLQKLFTESQPNTLQVKDKISLEELKVAIANDEIVPFYQPQVAFTTKQVKSVEVLARWVHPERGTINPAAFISLAEESGMIDAITRSIFRQALPQSKELANILGRHLNISINLSTDSLCAIDLPEQIEDLANMHDIPCSSITLELTESRLIQNLISTLDVLLRLRLKGFGLSIDDFGTGYSSLEQLKKIPFTELKIDRQFICDATNNNTSKAIIESSVNLAKTLNMLVVAEGVETAADWDLAKSLQCDLAQGYLVSKPMPLDDLIIWLNDKQSW</sequence>
<organism evidence="4 5">
    <name type="scientific">Pseudoalteromonas obscura</name>
    <dbReference type="NCBI Taxonomy" id="3048491"/>
    <lineage>
        <taxon>Bacteria</taxon>
        <taxon>Pseudomonadati</taxon>
        <taxon>Pseudomonadota</taxon>
        <taxon>Gammaproteobacteria</taxon>
        <taxon>Alteromonadales</taxon>
        <taxon>Pseudoalteromonadaceae</taxon>
        <taxon>Pseudoalteromonas</taxon>
    </lineage>
</organism>
<proteinExistence type="predicted"/>
<dbReference type="EMBL" id="JASJUT010000001">
    <property type="protein sequence ID" value="MDK2593616.1"/>
    <property type="molecule type" value="Genomic_DNA"/>
</dbReference>
<dbReference type="Pfam" id="PF00072">
    <property type="entry name" value="Response_reg"/>
    <property type="match status" value="1"/>
</dbReference>
<evidence type="ECO:0000259" key="3">
    <source>
        <dbReference type="PROSITE" id="PS50883"/>
    </source>
</evidence>
<evidence type="ECO:0000313" key="5">
    <source>
        <dbReference type="Proteomes" id="UP001231915"/>
    </source>
</evidence>
<feature type="modified residue" description="4-aspartylphosphate" evidence="1">
    <location>
        <position position="62"/>
    </location>
</feature>
<dbReference type="InterPro" id="IPR011006">
    <property type="entry name" value="CheY-like_superfamily"/>
</dbReference>
<keyword evidence="1" id="KW-0597">Phosphoprotein</keyword>
<feature type="domain" description="Response regulatory" evidence="2">
    <location>
        <begin position="11"/>
        <end position="132"/>
    </location>
</feature>
<dbReference type="InterPro" id="IPR050706">
    <property type="entry name" value="Cyclic-di-GMP_PDE-like"/>
</dbReference>
<dbReference type="Pfam" id="PF00563">
    <property type="entry name" value="EAL"/>
    <property type="match status" value="1"/>
</dbReference>
<dbReference type="SUPFAM" id="SSF141868">
    <property type="entry name" value="EAL domain-like"/>
    <property type="match status" value="1"/>
</dbReference>
<dbReference type="RefSeq" id="WP_284136035.1">
    <property type="nucleotide sequence ID" value="NZ_JASJUT010000001.1"/>
</dbReference>
<dbReference type="PROSITE" id="PS50110">
    <property type="entry name" value="RESPONSE_REGULATORY"/>
    <property type="match status" value="1"/>
</dbReference>
<dbReference type="InterPro" id="IPR001789">
    <property type="entry name" value="Sig_transdc_resp-reg_receiver"/>
</dbReference>
<dbReference type="Gene3D" id="3.20.20.450">
    <property type="entry name" value="EAL domain"/>
    <property type="match status" value="1"/>
</dbReference>
<dbReference type="Gene3D" id="3.40.50.2300">
    <property type="match status" value="1"/>
</dbReference>
<dbReference type="InterPro" id="IPR035919">
    <property type="entry name" value="EAL_sf"/>
</dbReference>
<keyword evidence="5" id="KW-1185">Reference proteome</keyword>
<keyword evidence="4" id="KW-0378">Hydrolase</keyword>
<dbReference type="PROSITE" id="PS50883">
    <property type="entry name" value="EAL"/>
    <property type="match status" value="1"/>
</dbReference>
<evidence type="ECO:0000313" key="4">
    <source>
        <dbReference type="EMBL" id="MDK2593616.1"/>
    </source>
</evidence>
<dbReference type="CDD" id="cd01948">
    <property type="entry name" value="EAL"/>
    <property type="match status" value="1"/>
</dbReference>
<dbReference type="Proteomes" id="UP001231915">
    <property type="component" value="Unassembled WGS sequence"/>
</dbReference>
<feature type="domain" description="EAL" evidence="3">
    <location>
        <begin position="144"/>
        <end position="398"/>
    </location>
</feature>
<accession>A0ABT7EG87</accession>
<protein>
    <submittedName>
        <fullName evidence="4">EAL domain-containing response regulator</fullName>
        <ecNumber evidence="4">3.1.4.52</ecNumber>
    </submittedName>
</protein>